<keyword evidence="3" id="KW-1185">Reference proteome</keyword>
<organism evidence="2 3">
    <name type="scientific">Novosphingobium decolorationis</name>
    <dbReference type="NCBI Taxonomy" id="2698673"/>
    <lineage>
        <taxon>Bacteria</taxon>
        <taxon>Pseudomonadati</taxon>
        <taxon>Pseudomonadota</taxon>
        <taxon>Alphaproteobacteria</taxon>
        <taxon>Sphingomonadales</taxon>
        <taxon>Sphingomonadaceae</taxon>
        <taxon>Novosphingobium</taxon>
    </lineage>
</organism>
<feature type="compositionally biased region" description="Low complexity" evidence="1">
    <location>
        <begin position="107"/>
        <end position="123"/>
    </location>
</feature>
<dbReference type="Proteomes" id="UP000677126">
    <property type="component" value="Chromosome"/>
</dbReference>
<evidence type="ECO:0000313" key="2">
    <source>
        <dbReference type="EMBL" id="QVM86008.1"/>
    </source>
</evidence>
<reference evidence="2 3" key="1">
    <citation type="journal article" date="2021" name="Int. J. Syst. Evol. Microbiol.">
        <title>Novosphingobium decolorationis sp. nov., an aniline blue-decolourizing bacterium isolated from East Pacific sediment.</title>
        <authorList>
            <person name="Chen X."/>
            <person name="Dong B."/>
            <person name="Chen T."/>
            <person name="Ren N."/>
            <person name="Wang J."/>
            <person name="Xu Y."/>
            <person name="Yang J."/>
            <person name="Zhu S."/>
            <person name="Chen J."/>
        </authorList>
    </citation>
    <scope>NUCLEOTIDE SEQUENCE [LARGE SCALE GENOMIC DNA]</scope>
    <source>
        <strain evidence="2 3">502str22</strain>
    </source>
</reference>
<gene>
    <name evidence="2" type="ORF">HT578_03690</name>
</gene>
<evidence type="ECO:0000256" key="1">
    <source>
        <dbReference type="SAM" id="MobiDB-lite"/>
    </source>
</evidence>
<evidence type="ECO:0000313" key="3">
    <source>
        <dbReference type="Proteomes" id="UP000677126"/>
    </source>
</evidence>
<dbReference type="EMBL" id="CP054856">
    <property type="protein sequence ID" value="QVM86008.1"/>
    <property type="molecule type" value="Genomic_DNA"/>
</dbReference>
<sequence length="123" mass="13031">MAGTITVVTFGAGWTVRDWKRDAEVLASIEDAAAQVKKQTDRIDVAAATYEKERADADVRSTVRESTIREIYKDRPVSVDCAVPDVARSVLGDAVREANARAAGQSAATVPSPAAATSAVDRP</sequence>
<accession>A0ABX8EB72</accession>
<proteinExistence type="predicted"/>
<feature type="region of interest" description="Disordered" evidence="1">
    <location>
        <begin position="101"/>
        <end position="123"/>
    </location>
</feature>
<protein>
    <submittedName>
        <fullName evidence="2">Uncharacterized protein</fullName>
    </submittedName>
</protein>
<name>A0ABX8EB72_9SPHN</name>